<organism evidence="1">
    <name type="scientific">Schmidtea mediterranea</name>
    <name type="common">Freshwater planarian flatworm</name>
    <dbReference type="NCBI Taxonomy" id="79327"/>
    <lineage>
        <taxon>Eukaryota</taxon>
        <taxon>Metazoa</taxon>
        <taxon>Spiralia</taxon>
        <taxon>Lophotrochozoa</taxon>
        <taxon>Platyhelminthes</taxon>
        <taxon>Rhabditophora</taxon>
        <taxon>Seriata</taxon>
        <taxon>Tricladida</taxon>
        <taxon>Continenticola</taxon>
        <taxon>Geoplanoidea</taxon>
        <taxon>Dugesiidae</taxon>
        <taxon>Schmidtea</taxon>
    </lineage>
</organism>
<proteinExistence type="evidence at transcript level"/>
<reference evidence="1" key="1">
    <citation type="journal article" date="2012" name="Genes Dev.">
        <title>A molecular wound response program associated with regeneration initiation in planarians.</title>
        <authorList>
            <person name="Wenemoser D."/>
            <person name="Lapan S.W."/>
            <person name="Wilkinson A.W."/>
            <person name="Bell G.W."/>
            <person name="Reddien P.W."/>
        </authorList>
    </citation>
    <scope>NUCLEOTIDE SEQUENCE</scope>
</reference>
<feature type="non-terminal residue" evidence="1">
    <location>
        <position position="1"/>
    </location>
</feature>
<protein>
    <submittedName>
        <fullName evidence="1">Zinc finger protein-2</fullName>
    </submittedName>
</protein>
<evidence type="ECO:0000313" key="1">
    <source>
        <dbReference type="EMBL" id="AFJ24804.1"/>
    </source>
</evidence>
<dbReference type="AlphaFoldDB" id="I1ZIF0"/>
<sequence>NTKAKYDNHFCVGVKGGEIPFESDVVIRTFELTSQFFYHVQEVHNQWIQYNCAQCNIMFAQES</sequence>
<name>I1ZIF0_SCHMD</name>
<dbReference type="EMBL" id="JX010561">
    <property type="protein sequence ID" value="AFJ24804.1"/>
    <property type="molecule type" value="mRNA"/>
</dbReference>
<accession>I1ZIF0</accession>